<dbReference type="RefSeq" id="XP_019849604.1">
    <property type="nucleotide sequence ID" value="XM_019994045.1"/>
</dbReference>
<dbReference type="EnsemblMetazoa" id="XM_019994046.1">
    <property type="protein sequence ID" value="XP_019849605.1"/>
    <property type="gene ID" value="LOC109580640"/>
</dbReference>
<evidence type="ECO:0000313" key="5">
    <source>
        <dbReference type="EnsemblMetazoa" id="XP_019849605.1"/>
    </source>
</evidence>
<dbReference type="Proteomes" id="UP000007879">
    <property type="component" value="Unassembled WGS sequence"/>
</dbReference>
<dbReference type="SMART" id="SM00360">
    <property type="entry name" value="RRM"/>
    <property type="match status" value="2"/>
</dbReference>
<feature type="region of interest" description="Disordered" evidence="3">
    <location>
        <begin position="755"/>
        <end position="779"/>
    </location>
</feature>
<feature type="compositionally biased region" description="Polar residues" evidence="3">
    <location>
        <begin position="732"/>
        <end position="742"/>
    </location>
</feature>
<proteinExistence type="predicted"/>
<keyword evidence="2" id="KW-0175">Coiled coil</keyword>
<dbReference type="PROSITE" id="PS50102">
    <property type="entry name" value="RRM"/>
    <property type="match status" value="2"/>
</dbReference>
<dbReference type="AlphaFoldDB" id="A0AAN0IXW1"/>
<dbReference type="InterPro" id="IPR012677">
    <property type="entry name" value="Nucleotide-bd_a/b_plait_sf"/>
</dbReference>
<keyword evidence="1" id="KW-0694">RNA-binding</keyword>
<reference evidence="5" key="2">
    <citation type="submission" date="2024-06" db="UniProtKB">
        <authorList>
            <consortium name="EnsemblMetazoa"/>
        </authorList>
    </citation>
    <scope>IDENTIFICATION</scope>
</reference>
<keyword evidence="6" id="KW-1185">Reference proteome</keyword>
<evidence type="ECO:0000256" key="2">
    <source>
        <dbReference type="SAM" id="Coils"/>
    </source>
</evidence>
<feature type="domain" description="RRM" evidence="4">
    <location>
        <begin position="142"/>
        <end position="217"/>
    </location>
</feature>
<dbReference type="GeneID" id="109580640"/>
<feature type="compositionally biased region" description="Polar residues" evidence="3">
    <location>
        <begin position="767"/>
        <end position="778"/>
    </location>
</feature>
<sequence length="1081" mass="119994">MKKQERRRYTTERSSESPVPPFLPPQRDVRSIESPRGHSHYGPAGTGNKWKDSSTPPTATGEPYTLKVTNLSPNITQKELELVCGNYSDYQSLKVNNGGYAKVNFSSLKGAVDAKESLEKTELYGQCPMVKITLQKNEVETSTVKVTLSGHGVTGEALEKYFSQFGEVLQTPAIIPGNPDYAYVNFESSEEAKAACNPNKVQLNGIDMSIKLSIKATVSKLVTFEDDSLVDVITMYMCKLNELLEDRLSIKPSKDGRGVRISGDKDKVDEVESIVQSYMKQLQAYRCLYCTKPIKQEELEPVHKACRPALDPLCIKCLKKCSSYYCEKCVADEQVTLQKKLEEDMQASSLKKQKEVALSEKGDLKRMFDARQLKLHQVKEQIVMAQGQTKDHKDVSVQCENHEKLEFKAADMEKEEQYLKEKQIIIADNQNLKAEISDKDKVIAKLTLQVEEQSQNEKQIITDLKANKLYAAKLMKEKSQLQERVTSLEDQSIKETSSIGLQFNYLIPSIDSLDSSVIIAGKKLFILQGDRSHSLHWEKYGFRLECPQGAVSKDTEIAVIALAGGNFKVPKGTVLVSAVYAISVSKALLKPLVIELQHCVDLRNTSQIDRLKFVRAPLKSPDAYQFSIVEGGSFNVRNRYGSIERDEFSAFGIGYLGNGDISNGNGNEAEDDTQSQGTDNDSDEETNGDTPNDSSNGVGENSSGARATPSTNSINDDPSQLVNEVESHTTDDTNTTEQSSDILSDCDKATTTISSEQCPAKNDDESLQSSHSATNHSIAENAPSHDILYSGMMYYKKKEVNHWKAMYSVVRDLEVLKTYLESKQSSIEYDDETADPFKFIQPNGTLKLVLETTPPQLGWTVDPDKEPMELFQSFIEHFSSNPSPSHATCSISVYAEIGVAKKPLHYPIKLTGIDPSKIVYINKSLPAMNNSLPHVTDPSSNKVHESTSVSSNGGASISPSATVDVNKVKKVINDVLVSHYADLNSLPKKGLSELANQLYTVCLVNNAVKEAPLMKECINEFQASLSFKRKVSQVQEHCQKFLSSFNAVRGSYADAAIALREDWIEAIRNELRLNFDIDNNA</sequence>
<feature type="compositionally biased region" description="Basic and acidic residues" evidence="3">
    <location>
        <begin position="27"/>
        <end position="36"/>
    </location>
</feature>
<evidence type="ECO:0000313" key="6">
    <source>
        <dbReference type="Proteomes" id="UP000007879"/>
    </source>
</evidence>
<dbReference type="SUPFAM" id="SSF54928">
    <property type="entry name" value="RNA-binding domain, RBD"/>
    <property type="match status" value="1"/>
</dbReference>
<dbReference type="InterPro" id="IPR000504">
    <property type="entry name" value="RRM_dom"/>
</dbReference>
<dbReference type="Gene3D" id="3.30.70.330">
    <property type="match status" value="2"/>
</dbReference>
<organism evidence="5 6">
    <name type="scientific">Amphimedon queenslandica</name>
    <name type="common">Sponge</name>
    <dbReference type="NCBI Taxonomy" id="400682"/>
    <lineage>
        <taxon>Eukaryota</taxon>
        <taxon>Metazoa</taxon>
        <taxon>Porifera</taxon>
        <taxon>Demospongiae</taxon>
        <taxon>Heteroscleromorpha</taxon>
        <taxon>Haplosclerida</taxon>
        <taxon>Niphatidae</taxon>
        <taxon>Amphimedon</taxon>
    </lineage>
</organism>
<dbReference type="CDD" id="cd00590">
    <property type="entry name" value="RRM_SF"/>
    <property type="match status" value="2"/>
</dbReference>
<evidence type="ECO:0000256" key="1">
    <source>
        <dbReference type="PROSITE-ProRule" id="PRU00176"/>
    </source>
</evidence>
<dbReference type="InterPro" id="IPR035979">
    <property type="entry name" value="RBD_domain_sf"/>
</dbReference>
<feature type="region of interest" description="Disordered" evidence="3">
    <location>
        <begin position="662"/>
        <end position="719"/>
    </location>
</feature>
<dbReference type="RefSeq" id="XP_019849605.1">
    <property type="nucleotide sequence ID" value="XM_019994046.1"/>
</dbReference>
<dbReference type="Pfam" id="PF00076">
    <property type="entry name" value="RRM_1"/>
    <property type="match status" value="2"/>
</dbReference>
<feature type="domain" description="RRM" evidence="4">
    <location>
        <begin position="64"/>
        <end position="137"/>
    </location>
</feature>
<feature type="region of interest" description="Disordered" evidence="3">
    <location>
        <begin position="934"/>
        <end position="955"/>
    </location>
</feature>
<feature type="region of interest" description="Disordered" evidence="3">
    <location>
        <begin position="1"/>
        <end position="65"/>
    </location>
</feature>
<dbReference type="KEGG" id="aqu:109580640"/>
<evidence type="ECO:0000259" key="4">
    <source>
        <dbReference type="PROSITE" id="PS50102"/>
    </source>
</evidence>
<evidence type="ECO:0000256" key="3">
    <source>
        <dbReference type="SAM" id="MobiDB-lite"/>
    </source>
</evidence>
<reference evidence="6" key="1">
    <citation type="journal article" date="2010" name="Nature">
        <title>The Amphimedon queenslandica genome and the evolution of animal complexity.</title>
        <authorList>
            <person name="Srivastava M."/>
            <person name="Simakov O."/>
            <person name="Chapman J."/>
            <person name="Fahey B."/>
            <person name="Gauthier M.E."/>
            <person name="Mitros T."/>
            <person name="Richards G.S."/>
            <person name="Conaco C."/>
            <person name="Dacre M."/>
            <person name="Hellsten U."/>
            <person name="Larroux C."/>
            <person name="Putnam N.H."/>
            <person name="Stanke M."/>
            <person name="Adamska M."/>
            <person name="Darling A."/>
            <person name="Degnan S.M."/>
            <person name="Oakley T.H."/>
            <person name="Plachetzki D.C."/>
            <person name="Zhai Y."/>
            <person name="Adamski M."/>
            <person name="Calcino A."/>
            <person name="Cummins S.F."/>
            <person name="Goodstein D.M."/>
            <person name="Harris C."/>
            <person name="Jackson D.J."/>
            <person name="Leys S.P."/>
            <person name="Shu S."/>
            <person name="Woodcroft B.J."/>
            <person name="Vervoort M."/>
            <person name="Kosik K.S."/>
            <person name="Manning G."/>
            <person name="Degnan B.M."/>
            <person name="Rokhsar D.S."/>
        </authorList>
    </citation>
    <scope>NUCLEOTIDE SEQUENCE [LARGE SCALE GENOMIC DNA]</scope>
</reference>
<feature type="coiled-coil region" evidence="2">
    <location>
        <begin position="402"/>
        <end position="491"/>
    </location>
</feature>
<dbReference type="GO" id="GO:0003723">
    <property type="term" value="F:RNA binding"/>
    <property type="evidence" value="ECO:0007669"/>
    <property type="project" value="UniProtKB-UniRule"/>
</dbReference>
<protein>
    <recommendedName>
        <fullName evidence="4">RRM domain-containing protein</fullName>
    </recommendedName>
</protein>
<accession>A0AAN0IXW1</accession>
<name>A0AAN0IXW1_AMPQE</name>
<feature type="compositionally biased region" description="Polar residues" evidence="3">
    <location>
        <begin position="688"/>
        <end position="719"/>
    </location>
</feature>
<dbReference type="EnsemblMetazoa" id="XM_019994045.1">
    <property type="protein sequence ID" value="XP_019849604.1"/>
    <property type="gene ID" value="LOC109580640"/>
</dbReference>
<feature type="region of interest" description="Disordered" evidence="3">
    <location>
        <begin position="725"/>
        <end position="744"/>
    </location>
</feature>